<evidence type="ECO:0000313" key="2">
    <source>
        <dbReference type="Proteomes" id="UP000537161"/>
    </source>
</evidence>
<organism evidence="1 2">
    <name type="scientific">Sphingopyxis panaciterrulae</name>
    <dbReference type="NCBI Taxonomy" id="462372"/>
    <lineage>
        <taxon>Bacteria</taxon>
        <taxon>Pseudomonadati</taxon>
        <taxon>Pseudomonadota</taxon>
        <taxon>Alphaproteobacteria</taxon>
        <taxon>Sphingomonadales</taxon>
        <taxon>Sphingomonadaceae</taxon>
        <taxon>Sphingopyxis</taxon>
    </lineage>
</organism>
<reference evidence="1 2" key="1">
    <citation type="submission" date="2020-08" db="EMBL/GenBank/DDBJ databases">
        <title>Genomic Encyclopedia of Type Strains, Phase IV (KMG-IV): sequencing the most valuable type-strain genomes for metagenomic binning, comparative biology and taxonomic classification.</title>
        <authorList>
            <person name="Goeker M."/>
        </authorList>
    </citation>
    <scope>NUCLEOTIDE SEQUENCE [LARGE SCALE GENOMIC DNA]</scope>
    <source>
        <strain evidence="1 2">DSM 27163</strain>
    </source>
</reference>
<keyword evidence="2" id="KW-1185">Reference proteome</keyword>
<name>A0A7W9B305_9SPHN</name>
<evidence type="ECO:0000313" key="1">
    <source>
        <dbReference type="EMBL" id="MBB5705320.1"/>
    </source>
</evidence>
<dbReference type="EMBL" id="JACIJH010000001">
    <property type="protein sequence ID" value="MBB5705320.1"/>
    <property type="molecule type" value="Genomic_DNA"/>
</dbReference>
<protein>
    <submittedName>
        <fullName evidence="1">Uncharacterized protein</fullName>
    </submittedName>
</protein>
<proteinExistence type="predicted"/>
<sequence>MQFGDFTFGEGDERHPSELEVLVERCDIGLIARHAVEGFGKHDIEFARLCIGKQPLDAGTQDHARSRDGGVLIDALDLPAFAHRALAAEALLVGDRRGILLVGGIAGIERGADHDVSPFCHAALVSMKSTWTAS</sequence>
<comment type="caution">
    <text evidence="1">The sequence shown here is derived from an EMBL/GenBank/DDBJ whole genome shotgun (WGS) entry which is preliminary data.</text>
</comment>
<dbReference type="Proteomes" id="UP000537161">
    <property type="component" value="Unassembled WGS sequence"/>
</dbReference>
<dbReference type="AlphaFoldDB" id="A0A7W9B305"/>
<accession>A0A7W9B305</accession>
<gene>
    <name evidence="1" type="ORF">FHR21_000645</name>
</gene>